<organism evidence="6 7">
    <name type="scientific">Flavobacterium macacae</name>
    <dbReference type="NCBI Taxonomy" id="2488993"/>
    <lineage>
        <taxon>Bacteria</taxon>
        <taxon>Pseudomonadati</taxon>
        <taxon>Bacteroidota</taxon>
        <taxon>Flavobacteriia</taxon>
        <taxon>Flavobacteriales</taxon>
        <taxon>Flavobacteriaceae</taxon>
        <taxon>Flavobacterium</taxon>
    </lineage>
</organism>
<dbReference type="OrthoDB" id="9797341at2"/>
<dbReference type="SMART" id="SM00421">
    <property type="entry name" value="HTH_LUXR"/>
    <property type="match status" value="1"/>
</dbReference>
<dbReference type="Gene3D" id="3.40.50.2300">
    <property type="match status" value="1"/>
</dbReference>
<dbReference type="InterPro" id="IPR016032">
    <property type="entry name" value="Sig_transdc_resp-reg_C-effctor"/>
</dbReference>
<keyword evidence="2 6" id="KW-0238">DNA-binding</keyword>
<dbReference type="AlphaFoldDB" id="A0A3P3W869"/>
<dbReference type="GO" id="GO:0006355">
    <property type="term" value="P:regulation of DNA-templated transcription"/>
    <property type="evidence" value="ECO:0007669"/>
    <property type="project" value="InterPro"/>
</dbReference>
<dbReference type="InterPro" id="IPR001789">
    <property type="entry name" value="Sig_transdc_resp-reg_receiver"/>
</dbReference>
<dbReference type="Pfam" id="PF00072">
    <property type="entry name" value="Response_reg"/>
    <property type="match status" value="1"/>
</dbReference>
<dbReference type="PRINTS" id="PR00038">
    <property type="entry name" value="HTHLUXR"/>
</dbReference>
<comment type="caution">
    <text evidence="6">The sequence shown here is derived from an EMBL/GenBank/DDBJ whole genome shotgun (WGS) entry which is preliminary data.</text>
</comment>
<feature type="modified residue" description="4-aspartylphosphate" evidence="3">
    <location>
        <position position="61"/>
    </location>
</feature>
<evidence type="ECO:0000256" key="3">
    <source>
        <dbReference type="PROSITE-ProRule" id="PRU00169"/>
    </source>
</evidence>
<feature type="domain" description="Response regulatory" evidence="5">
    <location>
        <begin position="8"/>
        <end position="126"/>
    </location>
</feature>
<dbReference type="SUPFAM" id="SSF46894">
    <property type="entry name" value="C-terminal effector domain of the bipartite response regulators"/>
    <property type="match status" value="1"/>
</dbReference>
<accession>A0A3P3W869</accession>
<dbReference type="RefSeq" id="WP_125012586.1">
    <property type="nucleotide sequence ID" value="NZ_RQVR01000008.1"/>
</dbReference>
<dbReference type="Proteomes" id="UP000271937">
    <property type="component" value="Unassembled WGS sequence"/>
</dbReference>
<dbReference type="SMART" id="SM00448">
    <property type="entry name" value="REC"/>
    <property type="match status" value="1"/>
</dbReference>
<keyword evidence="7" id="KW-1185">Reference proteome</keyword>
<sequence length="227" mass="25210">MKNNEIIKLGIVDDDALIVSLLHPFLDSQKNLSVILAANSGKELLGYLENGGLIPDVLLLDMKMQEMDGVEIAGHLRLHFPEIKIIVISSHYQVSFLSFMIKTGIAAFLPKGVSPKELVHVLSQVFTHGFYFMEEQMEIAEKHLSVKSPKPLLEQGTALSSRELDVLKLLCKQKTAKEIGESLFINQRTVEGHKNNLFVKTGAKNMAGLVIYAIQHAIIKIEDLPAI</sequence>
<evidence type="ECO:0000259" key="5">
    <source>
        <dbReference type="PROSITE" id="PS50110"/>
    </source>
</evidence>
<dbReference type="CDD" id="cd06170">
    <property type="entry name" value="LuxR_C_like"/>
    <property type="match status" value="1"/>
</dbReference>
<dbReference type="GO" id="GO:0003677">
    <property type="term" value="F:DNA binding"/>
    <property type="evidence" value="ECO:0007669"/>
    <property type="project" value="UniProtKB-KW"/>
</dbReference>
<evidence type="ECO:0000256" key="2">
    <source>
        <dbReference type="ARBA" id="ARBA00023125"/>
    </source>
</evidence>
<dbReference type="PANTHER" id="PTHR45566:SF1">
    <property type="entry name" value="HTH-TYPE TRANSCRIPTIONAL REGULATOR YHJB-RELATED"/>
    <property type="match status" value="1"/>
</dbReference>
<dbReference type="Pfam" id="PF00196">
    <property type="entry name" value="GerE"/>
    <property type="match status" value="1"/>
</dbReference>
<dbReference type="SUPFAM" id="SSF52172">
    <property type="entry name" value="CheY-like"/>
    <property type="match status" value="1"/>
</dbReference>
<evidence type="ECO:0000259" key="4">
    <source>
        <dbReference type="PROSITE" id="PS50043"/>
    </source>
</evidence>
<name>A0A3P3W869_9FLAO</name>
<dbReference type="InterPro" id="IPR058245">
    <property type="entry name" value="NreC/VraR/RcsB-like_REC"/>
</dbReference>
<dbReference type="InterPro" id="IPR051015">
    <property type="entry name" value="EvgA-like"/>
</dbReference>
<dbReference type="EMBL" id="RQVR01000008">
    <property type="protein sequence ID" value="RRJ91352.1"/>
    <property type="molecule type" value="Genomic_DNA"/>
</dbReference>
<dbReference type="CDD" id="cd17535">
    <property type="entry name" value="REC_NarL-like"/>
    <property type="match status" value="1"/>
</dbReference>
<feature type="domain" description="HTH luxR-type" evidence="4">
    <location>
        <begin position="152"/>
        <end position="217"/>
    </location>
</feature>
<gene>
    <name evidence="6" type="ORF">EG849_08135</name>
</gene>
<dbReference type="InterPro" id="IPR011006">
    <property type="entry name" value="CheY-like_superfamily"/>
</dbReference>
<evidence type="ECO:0000313" key="7">
    <source>
        <dbReference type="Proteomes" id="UP000271937"/>
    </source>
</evidence>
<dbReference type="PROSITE" id="PS50043">
    <property type="entry name" value="HTH_LUXR_2"/>
    <property type="match status" value="1"/>
</dbReference>
<reference evidence="6 7" key="1">
    <citation type="submission" date="2018-11" db="EMBL/GenBank/DDBJ databases">
        <title>Flavobacterium sp. nov., YIM 102600 draft genome.</title>
        <authorList>
            <person name="Li G."/>
            <person name="Jiang Y."/>
        </authorList>
    </citation>
    <scope>NUCLEOTIDE SEQUENCE [LARGE SCALE GENOMIC DNA]</scope>
    <source>
        <strain evidence="6 7">YIM 102600</strain>
    </source>
</reference>
<dbReference type="PROSITE" id="PS50110">
    <property type="entry name" value="RESPONSE_REGULATORY"/>
    <property type="match status" value="1"/>
</dbReference>
<evidence type="ECO:0000313" key="6">
    <source>
        <dbReference type="EMBL" id="RRJ91352.1"/>
    </source>
</evidence>
<keyword evidence="1 3" id="KW-0597">Phosphoprotein</keyword>
<proteinExistence type="predicted"/>
<dbReference type="InterPro" id="IPR000792">
    <property type="entry name" value="Tscrpt_reg_LuxR_C"/>
</dbReference>
<dbReference type="PANTHER" id="PTHR45566">
    <property type="entry name" value="HTH-TYPE TRANSCRIPTIONAL REGULATOR YHJB-RELATED"/>
    <property type="match status" value="1"/>
</dbReference>
<protein>
    <submittedName>
        <fullName evidence="6">DNA-binding response regulator</fullName>
    </submittedName>
</protein>
<evidence type="ECO:0000256" key="1">
    <source>
        <dbReference type="ARBA" id="ARBA00022553"/>
    </source>
</evidence>
<dbReference type="GO" id="GO:0000160">
    <property type="term" value="P:phosphorelay signal transduction system"/>
    <property type="evidence" value="ECO:0007669"/>
    <property type="project" value="InterPro"/>
</dbReference>